<comment type="caution">
    <text evidence="2">The sequence shown here is derived from an EMBL/GenBank/DDBJ whole genome shotgun (WGS) entry which is preliminary data.</text>
</comment>
<reference evidence="2 3" key="1">
    <citation type="journal article" date="2014" name="Am. J. Bot.">
        <title>Genome assembly and annotation for red clover (Trifolium pratense; Fabaceae).</title>
        <authorList>
            <person name="Istvanek J."/>
            <person name="Jaros M."/>
            <person name="Krenek A."/>
            <person name="Repkova J."/>
        </authorList>
    </citation>
    <scope>NUCLEOTIDE SEQUENCE [LARGE SCALE GENOMIC DNA]</scope>
    <source>
        <strain evidence="3">cv. Tatra</strain>
        <tissue evidence="2">Young leaves</tissue>
    </source>
</reference>
<dbReference type="EMBL" id="ASHM01240998">
    <property type="protein sequence ID" value="PNX69091.1"/>
    <property type="molecule type" value="Genomic_DNA"/>
</dbReference>
<feature type="transmembrane region" description="Helical" evidence="1">
    <location>
        <begin position="20"/>
        <end position="37"/>
    </location>
</feature>
<evidence type="ECO:0000313" key="3">
    <source>
        <dbReference type="Proteomes" id="UP000236291"/>
    </source>
</evidence>
<keyword evidence="1" id="KW-1133">Transmembrane helix</keyword>
<name>A0A2K3KS31_TRIPR</name>
<dbReference type="AlphaFoldDB" id="A0A2K3KS31"/>
<keyword evidence="1" id="KW-0472">Membrane</keyword>
<dbReference type="Proteomes" id="UP000236291">
    <property type="component" value="Unassembled WGS sequence"/>
</dbReference>
<organism evidence="2 3">
    <name type="scientific">Trifolium pratense</name>
    <name type="common">Red clover</name>
    <dbReference type="NCBI Taxonomy" id="57577"/>
    <lineage>
        <taxon>Eukaryota</taxon>
        <taxon>Viridiplantae</taxon>
        <taxon>Streptophyta</taxon>
        <taxon>Embryophyta</taxon>
        <taxon>Tracheophyta</taxon>
        <taxon>Spermatophyta</taxon>
        <taxon>Magnoliopsida</taxon>
        <taxon>eudicotyledons</taxon>
        <taxon>Gunneridae</taxon>
        <taxon>Pentapetalae</taxon>
        <taxon>rosids</taxon>
        <taxon>fabids</taxon>
        <taxon>Fabales</taxon>
        <taxon>Fabaceae</taxon>
        <taxon>Papilionoideae</taxon>
        <taxon>50 kb inversion clade</taxon>
        <taxon>NPAAA clade</taxon>
        <taxon>Hologalegina</taxon>
        <taxon>IRL clade</taxon>
        <taxon>Trifolieae</taxon>
        <taxon>Trifolium</taxon>
    </lineage>
</organism>
<sequence length="46" mass="5027">AWHASEMPGLDPNVACHQLTIDPAVSAVVHVGVGNLLRKRRLQKKL</sequence>
<proteinExistence type="predicted"/>
<feature type="non-terminal residue" evidence="2">
    <location>
        <position position="1"/>
    </location>
</feature>
<reference evidence="2 3" key="2">
    <citation type="journal article" date="2017" name="Front. Plant Sci.">
        <title>Gene Classification and Mining of Molecular Markers Useful in Red Clover (Trifolium pratense) Breeding.</title>
        <authorList>
            <person name="Istvanek J."/>
            <person name="Dluhosova J."/>
            <person name="Dluhos P."/>
            <person name="Patkova L."/>
            <person name="Nedelnik J."/>
            <person name="Repkova J."/>
        </authorList>
    </citation>
    <scope>NUCLEOTIDE SEQUENCE [LARGE SCALE GENOMIC DNA]</scope>
    <source>
        <strain evidence="3">cv. Tatra</strain>
        <tissue evidence="2">Young leaves</tissue>
    </source>
</reference>
<evidence type="ECO:0000313" key="2">
    <source>
        <dbReference type="EMBL" id="PNX69091.1"/>
    </source>
</evidence>
<accession>A0A2K3KS31</accession>
<gene>
    <name evidence="2" type="ORF">L195_g064277</name>
</gene>
<keyword evidence="1" id="KW-0812">Transmembrane</keyword>
<protein>
    <submittedName>
        <fullName evidence="2">Uncharacterized protein</fullName>
    </submittedName>
</protein>
<evidence type="ECO:0000256" key="1">
    <source>
        <dbReference type="SAM" id="Phobius"/>
    </source>
</evidence>